<dbReference type="STRING" id="652787.SAMN05216490_2311"/>
<dbReference type="SUPFAM" id="SSF159894">
    <property type="entry name" value="YgaC/TfoX-N like"/>
    <property type="match status" value="1"/>
</dbReference>
<gene>
    <name evidence="2" type="ORF">SAMN05216490_2311</name>
</gene>
<dbReference type="Pfam" id="PF04993">
    <property type="entry name" value="TfoX_N"/>
    <property type="match status" value="1"/>
</dbReference>
<reference evidence="2 3" key="1">
    <citation type="submission" date="2016-10" db="EMBL/GenBank/DDBJ databases">
        <authorList>
            <person name="de Groot N.N."/>
        </authorList>
    </citation>
    <scope>NUCLEOTIDE SEQUENCE [LARGE SCALE GENOMIC DNA]</scope>
    <source>
        <strain evidence="2 3">MP1X4</strain>
    </source>
</reference>
<dbReference type="RefSeq" id="WP_091372580.1">
    <property type="nucleotide sequence ID" value="NZ_LT629740.1"/>
</dbReference>
<feature type="domain" description="TfoX N-terminal" evidence="1">
    <location>
        <begin position="13"/>
        <end position="102"/>
    </location>
</feature>
<dbReference type="AlphaFoldDB" id="A0A1H1WZ12"/>
<proteinExistence type="predicted"/>
<dbReference type="OrthoDB" id="214902at2"/>
<keyword evidence="3" id="KW-1185">Reference proteome</keyword>
<evidence type="ECO:0000313" key="3">
    <source>
        <dbReference type="Proteomes" id="UP000199679"/>
    </source>
</evidence>
<organism evidence="2 3">
    <name type="scientific">Mucilaginibacter mallensis</name>
    <dbReference type="NCBI Taxonomy" id="652787"/>
    <lineage>
        <taxon>Bacteria</taxon>
        <taxon>Pseudomonadati</taxon>
        <taxon>Bacteroidota</taxon>
        <taxon>Sphingobacteriia</taxon>
        <taxon>Sphingobacteriales</taxon>
        <taxon>Sphingobacteriaceae</taxon>
        <taxon>Mucilaginibacter</taxon>
    </lineage>
</organism>
<protein>
    <submittedName>
        <fullName evidence="2">TfoX N-terminal domain-containing protein</fullName>
    </submittedName>
</protein>
<dbReference type="EMBL" id="LT629740">
    <property type="protein sequence ID" value="SDT01990.1"/>
    <property type="molecule type" value="Genomic_DNA"/>
</dbReference>
<evidence type="ECO:0000313" key="2">
    <source>
        <dbReference type="EMBL" id="SDT01990.1"/>
    </source>
</evidence>
<name>A0A1H1WZ12_MUCMA</name>
<evidence type="ECO:0000259" key="1">
    <source>
        <dbReference type="Pfam" id="PF04993"/>
    </source>
</evidence>
<dbReference type="Gene3D" id="3.30.1460.30">
    <property type="entry name" value="YgaC/TfoX-N like chaperone"/>
    <property type="match status" value="1"/>
</dbReference>
<dbReference type="Proteomes" id="UP000199679">
    <property type="component" value="Chromosome I"/>
</dbReference>
<accession>A0A1H1WZ12</accession>
<dbReference type="InterPro" id="IPR007076">
    <property type="entry name" value="TfoX_N"/>
</dbReference>
<sequence length="115" mass="13280">MAYSERLTNIIREVFADLPDVEEKKMFRGVCFMVNGKMCICISDDNLLCRVGPDIFEEALEKDGTHTMVNNGRTMKGFVYVSEDVLQKRSDFDYWINNSLAFNKFAKASKPKHKK</sequence>